<feature type="region of interest" description="Disordered" evidence="1">
    <location>
        <begin position="316"/>
        <end position="355"/>
    </location>
</feature>
<protein>
    <submittedName>
        <fullName evidence="2">Uncharacterized protein</fullName>
    </submittedName>
</protein>
<feature type="compositionally biased region" description="Basic and acidic residues" evidence="1">
    <location>
        <begin position="141"/>
        <end position="153"/>
    </location>
</feature>
<feature type="compositionally biased region" description="Polar residues" evidence="1">
    <location>
        <begin position="27"/>
        <end position="38"/>
    </location>
</feature>
<evidence type="ECO:0000313" key="2">
    <source>
        <dbReference type="EMBL" id="RPA71649.1"/>
    </source>
</evidence>
<reference evidence="2 3" key="1">
    <citation type="journal article" date="2018" name="Nat. Ecol. Evol.">
        <title>Pezizomycetes genomes reveal the molecular basis of ectomycorrhizal truffle lifestyle.</title>
        <authorList>
            <person name="Murat C."/>
            <person name="Payen T."/>
            <person name="Noel B."/>
            <person name="Kuo A."/>
            <person name="Morin E."/>
            <person name="Chen J."/>
            <person name="Kohler A."/>
            <person name="Krizsan K."/>
            <person name="Balestrini R."/>
            <person name="Da Silva C."/>
            <person name="Montanini B."/>
            <person name="Hainaut M."/>
            <person name="Levati E."/>
            <person name="Barry K.W."/>
            <person name="Belfiori B."/>
            <person name="Cichocki N."/>
            <person name="Clum A."/>
            <person name="Dockter R.B."/>
            <person name="Fauchery L."/>
            <person name="Guy J."/>
            <person name="Iotti M."/>
            <person name="Le Tacon F."/>
            <person name="Lindquist E.A."/>
            <person name="Lipzen A."/>
            <person name="Malagnac F."/>
            <person name="Mello A."/>
            <person name="Molinier V."/>
            <person name="Miyauchi S."/>
            <person name="Poulain J."/>
            <person name="Riccioni C."/>
            <person name="Rubini A."/>
            <person name="Sitrit Y."/>
            <person name="Splivallo R."/>
            <person name="Traeger S."/>
            <person name="Wang M."/>
            <person name="Zifcakova L."/>
            <person name="Wipf D."/>
            <person name="Zambonelli A."/>
            <person name="Paolocci F."/>
            <person name="Nowrousian M."/>
            <person name="Ottonello S."/>
            <person name="Baldrian P."/>
            <person name="Spatafora J.W."/>
            <person name="Henrissat B."/>
            <person name="Nagy L.G."/>
            <person name="Aury J.M."/>
            <person name="Wincker P."/>
            <person name="Grigoriev I.V."/>
            <person name="Bonfante P."/>
            <person name="Martin F.M."/>
        </authorList>
    </citation>
    <scope>NUCLEOTIDE SEQUENCE [LARGE SCALE GENOMIC DNA]</scope>
    <source>
        <strain evidence="2 3">RN42</strain>
    </source>
</reference>
<proteinExistence type="predicted"/>
<evidence type="ECO:0000256" key="1">
    <source>
        <dbReference type="SAM" id="MobiDB-lite"/>
    </source>
</evidence>
<feature type="compositionally biased region" description="Basic and acidic residues" evidence="1">
    <location>
        <begin position="336"/>
        <end position="345"/>
    </location>
</feature>
<feature type="region of interest" description="Disordered" evidence="1">
    <location>
        <begin position="414"/>
        <end position="452"/>
    </location>
</feature>
<feature type="region of interest" description="Disordered" evidence="1">
    <location>
        <begin position="134"/>
        <end position="158"/>
    </location>
</feature>
<feature type="compositionally biased region" description="Basic and acidic residues" evidence="1">
    <location>
        <begin position="316"/>
        <end position="327"/>
    </location>
</feature>
<dbReference type="EMBL" id="ML119910">
    <property type="protein sequence ID" value="RPA71649.1"/>
    <property type="molecule type" value="Genomic_DNA"/>
</dbReference>
<accession>A0A3N4HAW7</accession>
<organism evidence="2 3">
    <name type="scientific">Ascobolus immersus RN42</name>
    <dbReference type="NCBI Taxonomy" id="1160509"/>
    <lineage>
        <taxon>Eukaryota</taxon>
        <taxon>Fungi</taxon>
        <taxon>Dikarya</taxon>
        <taxon>Ascomycota</taxon>
        <taxon>Pezizomycotina</taxon>
        <taxon>Pezizomycetes</taxon>
        <taxon>Pezizales</taxon>
        <taxon>Ascobolaceae</taxon>
        <taxon>Ascobolus</taxon>
    </lineage>
</organism>
<keyword evidence="3" id="KW-1185">Reference proteome</keyword>
<dbReference type="AlphaFoldDB" id="A0A3N4HAW7"/>
<dbReference type="Proteomes" id="UP000275078">
    <property type="component" value="Unassembled WGS sequence"/>
</dbReference>
<sequence length="452" mass="52379">MLSLRHCAIRSTRTPIPLRSIRLNSSLTSEPTASQQPPSIHPNHHTNSERYQPSSKIWPTRKIWRKRPFFDKIWNTKRVRTWHTIRVRPDIWPTERVTNPLPKIWATVALPPDPKRRPSTDLRTKIWYTKPVRKAVQPREPGQEARKTKDRDAGQIPQSRIWDTEAVRKVQKPTIWHTKALKKVWQPKVWDTKKAPKVRSKPDAWNTKPVTKPKKARKSVVWSTRASWIVEPKKKEHKPKPPSTWRTVPVAWKTNPLGAWEGKLWHTKPAARQEGKIWNTFKIVPPGHDLTAFLAAKKKLEGRVWETRGVPYVEDLQRKTGKTEGKRDKRAKKADRKTATPEAKKSGLVRRVSPGGKTDDVKLLDSFNKIIQRELGSRTKLREKILKEVPIFTESHSTRIWTTVAKEKKKMVAKEKKTTAAEPGAKAQVGSRPKIEWTTEPKHPLSSFNTWD</sequence>
<gene>
    <name evidence="2" type="ORF">BJ508DRAFT_419841</name>
</gene>
<evidence type="ECO:0000313" key="3">
    <source>
        <dbReference type="Proteomes" id="UP000275078"/>
    </source>
</evidence>
<name>A0A3N4HAW7_ASCIM</name>
<feature type="region of interest" description="Disordered" evidence="1">
    <location>
        <begin position="27"/>
        <end position="54"/>
    </location>
</feature>
<feature type="region of interest" description="Disordered" evidence="1">
    <location>
        <begin position="193"/>
        <end position="217"/>
    </location>
</feature>
<feature type="compositionally biased region" description="Basic and acidic residues" evidence="1">
    <location>
        <begin position="433"/>
        <end position="443"/>
    </location>
</feature>